<dbReference type="Proteomes" id="UP000522262">
    <property type="component" value="Unassembled WGS sequence"/>
</dbReference>
<keyword evidence="3" id="KW-1185">Reference proteome</keyword>
<accession>A0A8H5IDI8</accession>
<feature type="region of interest" description="Disordered" evidence="1">
    <location>
        <begin position="1"/>
        <end position="115"/>
    </location>
</feature>
<evidence type="ECO:0000256" key="1">
    <source>
        <dbReference type="SAM" id="MobiDB-lite"/>
    </source>
</evidence>
<proteinExistence type="predicted"/>
<protein>
    <submittedName>
        <fullName evidence="2">Uncharacterized protein</fullName>
    </submittedName>
</protein>
<reference evidence="2 3" key="1">
    <citation type="submission" date="2020-05" db="EMBL/GenBank/DDBJ databases">
        <title>Identification and distribution of gene clusters putatively required for synthesis of sphingolipid metabolism inhibitors in phylogenetically diverse species of the filamentous fungus Fusarium.</title>
        <authorList>
            <person name="Kim H.-S."/>
            <person name="Busman M."/>
            <person name="Brown D.W."/>
            <person name="Divon H."/>
            <person name="Uhlig S."/>
            <person name="Proctor R.H."/>
        </authorList>
    </citation>
    <scope>NUCLEOTIDE SEQUENCE [LARGE SCALE GENOMIC DNA]</scope>
    <source>
        <strain evidence="2 3">NRRL 53147</strain>
    </source>
</reference>
<organism evidence="2 3">
    <name type="scientific">Fusarium mexicanum</name>
    <dbReference type="NCBI Taxonomy" id="751941"/>
    <lineage>
        <taxon>Eukaryota</taxon>
        <taxon>Fungi</taxon>
        <taxon>Dikarya</taxon>
        <taxon>Ascomycota</taxon>
        <taxon>Pezizomycotina</taxon>
        <taxon>Sordariomycetes</taxon>
        <taxon>Hypocreomycetidae</taxon>
        <taxon>Hypocreales</taxon>
        <taxon>Nectriaceae</taxon>
        <taxon>Fusarium</taxon>
        <taxon>Fusarium fujikuroi species complex</taxon>
    </lineage>
</organism>
<evidence type="ECO:0000313" key="2">
    <source>
        <dbReference type="EMBL" id="KAF5534344.1"/>
    </source>
</evidence>
<dbReference type="EMBL" id="JAAOAM010000305">
    <property type="protein sequence ID" value="KAF5534344.1"/>
    <property type="molecule type" value="Genomic_DNA"/>
</dbReference>
<name>A0A8H5IDI8_9HYPO</name>
<comment type="caution">
    <text evidence="2">The sequence shown here is derived from an EMBL/GenBank/DDBJ whole genome shotgun (WGS) entry which is preliminary data.</text>
</comment>
<gene>
    <name evidence="2" type="ORF">FMEXI_11339</name>
</gene>
<evidence type="ECO:0000313" key="3">
    <source>
        <dbReference type="Proteomes" id="UP000522262"/>
    </source>
</evidence>
<sequence>MTADKSLLEGVDNLESLQKPRGAEQEAQIDGIPIKFIQPSSSPEEELESEDEKTFVQQEEVQQKKAAEDDASFSRHVGGDIKGSPSVTTRSSLKRRAPASTGENLPVTKRRRGRG</sequence>
<dbReference type="AlphaFoldDB" id="A0A8H5IDI8"/>